<gene>
    <name evidence="1" type="ORF">IBL25_09295</name>
</gene>
<dbReference type="EMBL" id="JACTUZ010000029">
    <property type="protein sequence ID" value="MBC9177132.1"/>
    <property type="molecule type" value="Genomic_DNA"/>
</dbReference>
<evidence type="ECO:0000313" key="2">
    <source>
        <dbReference type="Proteomes" id="UP000603940"/>
    </source>
</evidence>
<dbReference type="Proteomes" id="UP000603940">
    <property type="component" value="Unassembled WGS sequence"/>
</dbReference>
<sequence>MVENRTGTATAAHAEPDGYTLGTIAVNNLSISQFLYRDLSKPTSLGWKAPLAVVPTNHVPAKAMAELMAWTEQRQGDKPARWR</sequence>
<keyword evidence="2" id="KW-1185">Reference proteome</keyword>
<protein>
    <submittedName>
        <fullName evidence="1">Uncharacterized protein</fullName>
    </submittedName>
</protein>
<evidence type="ECO:0000313" key="1">
    <source>
        <dbReference type="EMBL" id="MBC9177132.1"/>
    </source>
</evidence>
<dbReference type="Gene3D" id="3.40.190.10">
    <property type="entry name" value="Periplasmic binding protein-like II"/>
    <property type="match status" value="1"/>
</dbReference>
<dbReference type="Gene3D" id="3.40.190.150">
    <property type="entry name" value="Bordetella uptake gene, domain 1"/>
    <property type="match status" value="1"/>
</dbReference>
<organism evidence="1 2">
    <name type="scientific">Pseudoroseomonas ludipueritiae</name>
    <dbReference type="NCBI Taxonomy" id="198093"/>
    <lineage>
        <taxon>Bacteria</taxon>
        <taxon>Pseudomonadati</taxon>
        <taxon>Pseudomonadota</taxon>
        <taxon>Alphaproteobacteria</taxon>
        <taxon>Acetobacterales</taxon>
        <taxon>Acetobacteraceae</taxon>
        <taxon>Pseudoroseomonas</taxon>
    </lineage>
</organism>
<comment type="caution">
    <text evidence="1">The sequence shown here is derived from an EMBL/GenBank/DDBJ whole genome shotgun (WGS) entry which is preliminary data.</text>
</comment>
<accession>A0ABR7R646</accession>
<proteinExistence type="predicted"/>
<name>A0ABR7R646_9PROT</name>
<reference evidence="1 2" key="1">
    <citation type="journal article" date="2009" name="Int. J. Syst. Evol. Microbiol.">
        <title>Transfer of Teichococcus ludipueritiae and Muricoccus roseus to the genus Roseomonas, as Roseomonas ludipueritiae comb. nov. and Roseomonas rosea comb. nov., respectively, and emended description of the genus Roseomonas.</title>
        <authorList>
            <person name="Sanchez-Porro C."/>
            <person name="Gallego V."/>
            <person name="Busse H.J."/>
            <person name="Kampfer P."/>
            <person name="Ventosa A."/>
        </authorList>
    </citation>
    <scope>NUCLEOTIDE SEQUENCE [LARGE SCALE GENOMIC DNA]</scope>
    <source>
        <strain evidence="1 2">DSM 14915</strain>
    </source>
</reference>
<dbReference type="InterPro" id="IPR042100">
    <property type="entry name" value="Bug_dom1"/>
</dbReference>
<dbReference type="RefSeq" id="WP_187778274.1">
    <property type="nucleotide sequence ID" value="NZ_JACTUZ010000029.1"/>
</dbReference>